<dbReference type="InterPro" id="IPR036047">
    <property type="entry name" value="F-box-like_dom_sf"/>
</dbReference>
<dbReference type="PROSITE" id="PS51184">
    <property type="entry name" value="JMJC"/>
    <property type="match status" value="1"/>
</dbReference>
<dbReference type="GO" id="GO:0000987">
    <property type="term" value="F:cis-regulatory region sequence-specific DNA binding"/>
    <property type="evidence" value="ECO:0007669"/>
    <property type="project" value="TreeGrafter"/>
</dbReference>
<gene>
    <name evidence="4" type="ORF">TAPDE_000680</name>
</gene>
<feature type="region of interest" description="Disordered" evidence="1">
    <location>
        <begin position="426"/>
        <end position="457"/>
    </location>
</feature>
<dbReference type="GO" id="GO:0005634">
    <property type="term" value="C:nucleus"/>
    <property type="evidence" value="ECO:0007669"/>
    <property type="project" value="TreeGrafter"/>
</dbReference>
<organism evidence="4 5">
    <name type="scientific">Taphrina deformans (strain PYCC 5710 / ATCC 11124 / CBS 356.35 / IMI 108563 / JCM 9778 / NBRC 8474)</name>
    <name type="common">Peach leaf curl fungus</name>
    <name type="synonym">Lalaria deformans</name>
    <dbReference type="NCBI Taxonomy" id="1097556"/>
    <lineage>
        <taxon>Eukaryota</taxon>
        <taxon>Fungi</taxon>
        <taxon>Dikarya</taxon>
        <taxon>Ascomycota</taxon>
        <taxon>Taphrinomycotina</taxon>
        <taxon>Taphrinomycetes</taxon>
        <taxon>Taphrinales</taxon>
        <taxon>Taphrinaceae</taxon>
        <taxon>Taphrina</taxon>
    </lineage>
</organism>
<dbReference type="Pfam" id="PF13621">
    <property type="entry name" value="Cupin_8"/>
    <property type="match status" value="1"/>
</dbReference>
<dbReference type="EMBL" id="CAHR02000022">
    <property type="protein sequence ID" value="CCG81004.1"/>
    <property type="molecule type" value="Genomic_DNA"/>
</dbReference>
<dbReference type="PROSITE" id="PS50181">
    <property type="entry name" value="FBOX"/>
    <property type="match status" value="1"/>
</dbReference>
<dbReference type="SUPFAM" id="SSF51197">
    <property type="entry name" value="Clavaminate synthase-like"/>
    <property type="match status" value="1"/>
</dbReference>
<dbReference type="InterPro" id="IPR050910">
    <property type="entry name" value="JMJD6_ArgDemeth/LysHydrox"/>
</dbReference>
<evidence type="ECO:0000259" key="3">
    <source>
        <dbReference type="PROSITE" id="PS51184"/>
    </source>
</evidence>
<comment type="caution">
    <text evidence="4">The sequence shown here is derived from an EMBL/GenBank/DDBJ whole genome shotgun (WGS) entry which is preliminary data.</text>
</comment>
<dbReference type="AlphaFoldDB" id="R4X9T9"/>
<dbReference type="Pfam" id="PF12937">
    <property type="entry name" value="F-box-like"/>
    <property type="match status" value="1"/>
</dbReference>
<dbReference type="InterPro" id="IPR003347">
    <property type="entry name" value="JmjC_dom"/>
</dbReference>
<dbReference type="Proteomes" id="UP000013776">
    <property type="component" value="Unassembled WGS sequence"/>
</dbReference>
<dbReference type="SMART" id="SM00256">
    <property type="entry name" value="FBOX"/>
    <property type="match status" value="1"/>
</dbReference>
<feature type="domain" description="JmjC" evidence="3">
    <location>
        <begin position="227"/>
        <end position="386"/>
    </location>
</feature>
<dbReference type="OrthoDB" id="424465at2759"/>
<dbReference type="Gene3D" id="1.20.1280.50">
    <property type="match status" value="1"/>
</dbReference>
<accession>R4X9T9</accession>
<proteinExistence type="predicted"/>
<reference evidence="4 5" key="1">
    <citation type="journal article" date="2013" name="MBio">
        <title>Genome sequencing of the plant pathogen Taphrina deformans, the causal agent of peach leaf curl.</title>
        <authorList>
            <person name="Cisse O.H."/>
            <person name="Almeida J.M.G.C.F."/>
            <person name="Fonseca A."/>
            <person name="Kumar A.A."/>
            <person name="Salojaervi J."/>
            <person name="Overmyer K."/>
            <person name="Hauser P.M."/>
            <person name="Pagni M."/>
        </authorList>
    </citation>
    <scope>NUCLEOTIDE SEQUENCE [LARGE SCALE GENOMIC DNA]</scope>
    <source>
        <strain evidence="5">PYCC 5710 / ATCC 11124 / CBS 356.35 / IMI 108563 / JCM 9778 / NBRC 8474</strain>
    </source>
</reference>
<dbReference type="PANTHER" id="PTHR12480">
    <property type="entry name" value="ARGININE DEMETHYLASE AND LYSYL-HYDROXYLASE JMJD"/>
    <property type="match status" value="1"/>
</dbReference>
<protein>
    <submittedName>
        <fullName evidence="4">F-box and JmjC domain protein</fullName>
    </submittedName>
</protein>
<evidence type="ECO:0000256" key="1">
    <source>
        <dbReference type="SAM" id="MobiDB-lite"/>
    </source>
</evidence>
<name>R4X9T9_TAPDE</name>
<dbReference type="PANTHER" id="PTHR12480:SF21">
    <property type="entry name" value="JMJC DOMAIN-CONTAINING PROTEIN 8"/>
    <property type="match status" value="1"/>
</dbReference>
<evidence type="ECO:0000313" key="4">
    <source>
        <dbReference type="EMBL" id="CCG81004.1"/>
    </source>
</evidence>
<evidence type="ECO:0000313" key="5">
    <source>
        <dbReference type="Proteomes" id="UP000013776"/>
    </source>
</evidence>
<dbReference type="InterPro" id="IPR041667">
    <property type="entry name" value="Cupin_8"/>
</dbReference>
<dbReference type="SUPFAM" id="SSF81383">
    <property type="entry name" value="F-box domain"/>
    <property type="match status" value="1"/>
</dbReference>
<dbReference type="SMART" id="SM00558">
    <property type="entry name" value="JmjC"/>
    <property type="match status" value="1"/>
</dbReference>
<dbReference type="eggNOG" id="KOG2130">
    <property type="taxonomic scope" value="Eukaryota"/>
</dbReference>
<dbReference type="VEuPathDB" id="FungiDB:TAPDE_000680"/>
<dbReference type="InterPro" id="IPR001810">
    <property type="entry name" value="F-box_dom"/>
</dbReference>
<dbReference type="Gene3D" id="2.60.120.650">
    <property type="entry name" value="Cupin"/>
    <property type="match status" value="1"/>
</dbReference>
<dbReference type="STRING" id="1097556.R4X9T9"/>
<sequence>MAPLNLVAPHPNGIKPSGNHAMTARKSGYKPDRLGQLPDEVLFMILQLLDMSDLVSLSHTCTRLYGFSLSEELWKDLYVLHNMKCPWTGSWRSSCLRTPITKEGVQVSNVFSDLLFKPYLNTQIDLNHYLPLPKSNLIPRYEKMSLESFKTNHVHRPFILTAELADWPAMKSWTTEGLLDRYSGTSFRAECVDWSLKQYVDYMRHNLDESPLYLFDSHFAQKTTQKESGRSLADDYVIPECFDEDAFKILGNDRPDHRWLIIGPKRSGSTFHKDPNGTCAWNAVITGSKLWLMLPPDCPPPGVYVSADESEVTAPLSIAEWLTTYHRAARSVKGFLEGVCGPGEVLYVPSGWWHLVVNLEECIAVTQNFVPRAYIGKVLRFLREKRDQVSGFDKSIEAHTLFEERLHDIYHDEWLRLTDKPKSQWHSLTGTTQGPDEATSTPFTFGFAHESDSDDED</sequence>
<feature type="domain" description="F-box" evidence="2">
    <location>
        <begin position="31"/>
        <end position="77"/>
    </location>
</feature>
<keyword evidence="5" id="KW-1185">Reference proteome</keyword>
<evidence type="ECO:0000259" key="2">
    <source>
        <dbReference type="PROSITE" id="PS50181"/>
    </source>
</evidence>
<feature type="compositionally biased region" description="Polar residues" evidence="1">
    <location>
        <begin position="426"/>
        <end position="443"/>
    </location>
</feature>